<dbReference type="GeneID" id="14903933"/>
<dbReference type="InParanoid" id="G0R3U7"/>
<evidence type="ECO:0000256" key="4">
    <source>
        <dbReference type="ARBA" id="ARBA00023136"/>
    </source>
</evidence>
<dbReference type="AlphaFoldDB" id="G0R3U7"/>
<feature type="transmembrane region" description="Helical" evidence="5">
    <location>
        <begin position="186"/>
        <end position="206"/>
    </location>
</feature>
<evidence type="ECO:0000256" key="2">
    <source>
        <dbReference type="ARBA" id="ARBA00022692"/>
    </source>
</evidence>
<dbReference type="PANTHER" id="PTHR11040:SF140">
    <property type="entry name" value="ZRT (ZRT), IRT- (IRT-) LIKE PROTEIN TRANSPORTER"/>
    <property type="match status" value="1"/>
</dbReference>
<dbReference type="GO" id="GO:0005385">
    <property type="term" value="F:zinc ion transmembrane transporter activity"/>
    <property type="evidence" value="ECO:0007669"/>
    <property type="project" value="TreeGrafter"/>
</dbReference>
<name>G0R3U7_ICHMU</name>
<feature type="transmembrane region" description="Helical" evidence="5">
    <location>
        <begin position="71"/>
        <end position="88"/>
    </location>
</feature>
<dbReference type="InterPro" id="IPR003689">
    <property type="entry name" value="ZIP"/>
</dbReference>
<sequence length="332" mass="37089">MLIMFAMIMITGNIPLRLHSFKQNLKVLALSSAFSGGLFLTVGLVHLLPEANEHFDKYFKEINHGEDQENFPWAFVITLMSFSLILFIEKVATDHHEHDANKASHLKASILNRNAQQHHQSQLVDNVNIDSRFQSHLNDEDDQDENDQSDEQFQENIIRQSLNPKKQFASKISFMVSGKKKGKINLAPYLLQVAVGIHAVFEGLAIGIENDWLKCLTLAAAVCCHKWAEGLTLGLAFRKANVDLKMSSIMIAIQALMNPIGVGLGLALSDQGELITGIFMAISTGTFIYIATLEVLVEEFSVKRYKFVKFLFFLAAGAFITSLWFLEQVTGG</sequence>
<comment type="subcellular location">
    <subcellularLocation>
        <location evidence="1">Membrane</location>
        <topology evidence="1">Multi-pass membrane protein</topology>
    </subcellularLocation>
</comment>
<dbReference type="OrthoDB" id="10263369at2759"/>
<keyword evidence="2 5" id="KW-0812">Transmembrane</keyword>
<dbReference type="PANTHER" id="PTHR11040">
    <property type="entry name" value="ZINC/IRON TRANSPORTER"/>
    <property type="match status" value="1"/>
</dbReference>
<proteinExistence type="predicted"/>
<dbReference type="Pfam" id="PF02535">
    <property type="entry name" value="Zip"/>
    <property type="match status" value="1"/>
</dbReference>
<gene>
    <name evidence="6" type="ORF">IMG5_187590</name>
</gene>
<keyword evidence="3 5" id="KW-1133">Transmembrane helix</keyword>
<evidence type="ECO:0000256" key="3">
    <source>
        <dbReference type="ARBA" id="ARBA00022989"/>
    </source>
</evidence>
<feature type="transmembrane region" description="Helical" evidence="5">
    <location>
        <begin position="274"/>
        <end position="295"/>
    </location>
</feature>
<dbReference type="GO" id="GO:0016020">
    <property type="term" value="C:membrane"/>
    <property type="evidence" value="ECO:0007669"/>
    <property type="project" value="UniProtKB-SubCell"/>
</dbReference>
<accession>G0R3U7</accession>
<feature type="transmembrane region" description="Helical" evidence="5">
    <location>
        <begin position="307"/>
        <end position="326"/>
    </location>
</feature>
<protein>
    <submittedName>
        <fullName evidence="6">Zip zinc transporter family protein, putative</fullName>
    </submittedName>
</protein>
<feature type="transmembrane region" description="Helical" evidence="5">
    <location>
        <begin position="249"/>
        <end position="268"/>
    </location>
</feature>
<dbReference type="STRING" id="857967.G0R3U7"/>
<dbReference type="eggNOG" id="KOG1558">
    <property type="taxonomic scope" value="Eukaryota"/>
</dbReference>
<reference evidence="6 7" key="1">
    <citation type="submission" date="2011-07" db="EMBL/GenBank/DDBJ databases">
        <authorList>
            <person name="Coyne R."/>
            <person name="Brami D."/>
            <person name="Johnson J."/>
            <person name="Hostetler J."/>
            <person name="Hannick L."/>
            <person name="Clark T."/>
            <person name="Cassidy-Hanley D."/>
            <person name="Inman J."/>
        </authorList>
    </citation>
    <scope>NUCLEOTIDE SEQUENCE [LARGE SCALE GENOMIC DNA]</scope>
    <source>
        <strain evidence="6 7">G5</strain>
    </source>
</reference>
<keyword evidence="4 5" id="KW-0472">Membrane</keyword>
<keyword evidence="7" id="KW-1185">Reference proteome</keyword>
<dbReference type="EMBL" id="GL984313">
    <property type="protein sequence ID" value="EGR27854.1"/>
    <property type="molecule type" value="Genomic_DNA"/>
</dbReference>
<dbReference type="OMA" id="EEWGGTH"/>
<evidence type="ECO:0000313" key="6">
    <source>
        <dbReference type="EMBL" id="EGR27854.1"/>
    </source>
</evidence>
<evidence type="ECO:0000313" key="7">
    <source>
        <dbReference type="Proteomes" id="UP000008983"/>
    </source>
</evidence>
<evidence type="ECO:0000256" key="1">
    <source>
        <dbReference type="ARBA" id="ARBA00004141"/>
    </source>
</evidence>
<organism evidence="6 7">
    <name type="scientific">Ichthyophthirius multifiliis</name>
    <name type="common">White spot disease agent</name>
    <name type="synonym">Ich</name>
    <dbReference type="NCBI Taxonomy" id="5932"/>
    <lineage>
        <taxon>Eukaryota</taxon>
        <taxon>Sar</taxon>
        <taxon>Alveolata</taxon>
        <taxon>Ciliophora</taxon>
        <taxon>Intramacronucleata</taxon>
        <taxon>Oligohymenophorea</taxon>
        <taxon>Hymenostomatida</taxon>
        <taxon>Ophryoglenina</taxon>
        <taxon>Ichthyophthirius</taxon>
    </lineage>
</organism>
<dbReference type="Proteomes" id="UP000008983">
    <property type="component" value="Unassembled WGS sequence"/>
</dbReference>
<evidence type="ECO:0000256" key="5">
    <source>
        <dbReference type="SAM" id="Phobius"/>
    </source>
</evidence>
<dbReference type="RefSeq" id="XP_004027199.1">
    <property type="nucleotide sequence ID" value="XM_004027150.1"/>
</dbReference>